<dbReference type="Proteomes" id="UP001479290">
    <property type="component" value="Unassembled WGS sequence"/>
</dbReference>
<sequence length="143" mass="15160">MAGFLECQNDVAQHMRRPQTEGSQKKEAISQDQDSLLMFQGQAGGVLMFQGQAGGVLMFQDQGGGGLMFQGQGGGGLMFQGQGGGGLMFQGQGGGGLMFQDSTLNSKAWLTHMHLCLQGSLPRPQAPGWPKLSLPLQSEEEQS</sequence>
<comment type="caution">
    <text evidence="2">The sequence shown here is derived from an EMBL/GenBank/DDBJ whole genome shotgun (WGS) entry which is preliminary data.</text>
</comment>
<organism evidence="2 3">
    <name type="scientific">Culter alburnus</name>
    <name type="common">Topmouth culter</name>
    <dbReference type="NCBI Taxonomy" id="194366"/>
    <lineage>
        <taxon>Eukaryota</taxon>
        <taxon>Metazoa</taxon>
        <taxon>Chordata</taxon>
        <taxon>Craniata</taxon>
        <taxon>Vertebrata</taxon>
        <taxon>Euteleostomi</taxon>
        <taxon>Actinopterygii</taxon>
        <taxon>Neopterygii</taxon>
        <taxon>Teleostei</taxon>
        <taxon>Ostariophysi</taxon>
        <taxon>Cypriniformes</taxon>
        <taxon>Xenocyprididae</taxon>
        <taxon>Xenocypridinae</taxon>
        <taxon>Culter</taxon>
    </lineage>
</organism>
<evidence type="ECO:0000256" key="1">
    <source>
        <dbReference type="SAM" id="MobiDB-lite"/>
    </source>
</evidence>
<reference evidence="2 3" key="1">
    <citation type="submission" date="2024-05" db="EMBL/GenBank/DDBJ databases">
        <title>A high-quality chromosomal-level genome assembly of Topmouth culter (Culter alburnus).</title>
        <authorList>
            <person name="Zhao H."/>
        </authorList>
    </citation>
    <scope>NUCLEOTIDE SEQUENCE [LARGE SCALE GENOMIC DNA]</scope>
    <source>
        <strain evidence="2">CATC2023</strain>
        <tissue evidence="2">Muscle</tissue>
    </source>
</reference>
<evidence type="ECO:0000313" key="2">
    <source>
        <dbReference type="EMBL" id="KAK9979879.1"/>
    </source>
</evidence>
<keyword evidence="3" id="KW-1185">Reference proteome</keyword>
<dbReference type="AlphaFoldDB" id="A0AAW2B505"/>
<name>A0AAW2B505_CULAL</name>
<proteinExistence type="predicted"/>
<dbReference type="EMBL" id="JAWDJR010000002">
    <property type="protein sequence ID" value="KAK9979879.1"/>
    <property type="molecule type" value="Genomic_DNA"/>
</dbReference>
<gene>
    <name evidence="2" type="ORF">ABG768_013287</name>
</gene>
<protein>
    <submittedName>
        <fullName evidence="2">Uncharacterized protein</fullName>
    </submittedName>
</protein>
<evidence type="ECO:0000313" key="3">
    <source>
        <dbReference type="Proteomes" id="UP001479290"/>
    </source>
</evidence>
<feature type="region of interest" description="Disordered" evidence="1">
    <location>
        <begin position="122"/>
        <end position="143"/>
    </location>
</feature>
<accession>A0AAW2B505</accession>